<evidence type="ECO:0000313" key="1">
    <source>
        <dbReference type="EnsemblMetazoa" id="MESCA010515-PA"/>
    </source>
</evidence>
<dbReference type="Proteomes" id="UP000015102">
    <property type="component" value="Unassembled WGS sequence"/>
</dbReference>
<reference evidence="2" key="1">
    <citation type="submission" date="2013-02" db="EMBL/GenBank/DDBJ databases">
        <authorList>
            <person name="Hughes D."/>
        </authorList>
    </citation>
    <scope>NUCLEOTIDE SEQUENCE</scope>
    <source>
        <strain>Durham</strain>
        <strain evidence="2">NC isolate 2 -- Noor lab</strain>
    </source>
</reference>
<dbReference type="EnsemblMetazoa" id="MESCA010515-RA">
    <property type="protein sequence ID" value="MESCA010515-PA"/>
    <property type="gene ID" value="MESCA010515"/>
</dbReference>
<accession>T1H2R1</accession>
<dbReference type="EMBL" id="CAQQ02119378">
    <property type="status" value="NOT_ANNOTATED_CDS"/>
    <property type="molecule type" value="Genomic_DNA"/>
</dbReference>
<organism evidence="1 2">
    <name type="scientific">Megaselia scalaris</name>
    <name type="common">Humpbacked fly</name>
    <name type="synonym">Phora scalaris</name>
    <dbReference type="NCBI Taxonomy" id="36166"/>
    <lineage>
        <taxon>Eukaryota</taxon>
        <taxon>Metazoa</taxon>
        <taxon>Ecdysozoa</taxon>
        <taxon>Arthropoda</taxon>
        <taxon>Hexapoda</taxon>
        <taxon>Insecta</taxon>
        <taxon>Pterygota</taxon>
        <taxon>Neoptera</taxon>
        <taxon>Endopterygota</taxon>
        <taxon>Diptera</taxon>
        <taxon>Brachycera</taxon>
        <taxon>Muscomorpha</taxon>
        <taxon>Platypezoidea</taxon>
        <taxon>Phoridae</taxon>
        <taxon>Megaseliini</taxon>
        <taxon>Megaselia</taxon>
    </lineage>
</organism>
<dbReference type="EMBL" id="CAQQ02119379">
    <property type="status" value="NOT_ANNOTATED_CDS"/>
    <property type="molecule type" value="Genomic_DNA"/>
</dbReference>
<dbReference type="AlphaFoldDB" id="T1H2R1"/>
<evidence type="ECO:0000313" key="2">
    <source>
        <dbReference type="Proteomes" id="UP000015102"/>
    </source>
</evidence>
<keyword evidence="2" id="KW-1185">Reference proteome</keyword>
<dbReference type="HOGENOM" id="CLU_2608768_0_0_1"/>
<name>T1H2R1_MEGSC</name>
<proteinExistence type="predicted"/>
<protein>
    <submittedName>
        <fullName evidence="1">Uncharacterized protein</fullName>
    </submittedName>
</protein>
<reference evidence="1" key="2">
    <citation type="submission" date="2015-06" db="UniProtKB">
        <authorList>
            <consortium name="EnsemblMetazoa"/>
        </authorList>
    </citation>
    <scope>IDENTIFICATION</scope>
</reference>
<sequence length="79" mass="9010">MFFIIAFSLPHGRYDHTYMSSDDEPSIIFRLMNSCLPYGFFAVVRQLGTPIGLASPLRSTHKVPLYFVNQISMPNVELI</sequence>